<evidence type="ECO:0000313" key="2">
    <source>
        <dbReference type="Proteomes" id="UP001168579"/>
    </source>
</evidence>
<evidence type="ECO:0000313" key="1">
    <source>
        <dbReference type="EMBL" id="MDO1512795.1"/>
    </source>
</evidence>
<protein>
    <recommendedName>
        <fullName evidence="3">DUF748 domain-containing protein</fullName>
    </recommendedName>
</protein>
<accession>A0ABT8RPE9</accession>
<comment type="caution">
    <text evidence="1">The sequence shown here is derived from an EMBL/GenBank/DDBJ whole genome shotgun (WGS) entry which is preliminary data.</text>
</comment>
<reference evidence="1" key="1">
    <citation type="journal article" date="2014" name="Int. J. Syst. Evol. Microbiol.">
        <title>Complete genome of a new Firmicutes species belonging to the dominant human colonic microbiota ('Ruminococcus bicirculans') reveals two chromosomes and a selective capacity to utilize plant glucans.</title>
        <authorList>
            <consortium name="NISC Comparative Sequencing Program"/>
            <person name="Wegmann U."/>
            <person name="Louis P."/>
            <person name="Goesmann A."/>
            <person name="Henrissat B."/>
            <person name="Duncan S.H."/>
            <person name="Flint H.J."/>
        </authorList>
    </citation>
    <scope>NUCLEOTIDE SEQUENCE</scope>
    <source>
        <strain evidence="1">CECT 8869</strain>
    </source>
</reference>
<dbReference type="Proteomes" id="UP001168579">
    <property type="component" value="Unassembled WGS sequence"/>
</dbReference>
<gene>
    <name evidence="1" type="ORF">Q2T41_09030</name>
</gene>
<dbReference type="RefSeq" id="WP_304435800.1">
    <property type="nucleotide sequence ID" value="NZ_JAUKUC010000001.1"/>
</dbReference>
<evidence type="ECO:0008006" key="3">
    <source>
        <dbReference type="Google" id="ProtNLM"/>
    </source>
</evidence>
<proteinExistence type="predicted"/>
<name>A0ABT8RPE9_9FLAO</name>
<dbReference type="EMBL" id="JAUKUC010000001">
    <property type="protein sequence ID" value="MDO1512795.1"/>
    <property type="molecule type" value="Genomic_DNA"/>
</dbReference>
<keyword evidence="2" id="KW-1185">Reference proteome</keyword>
<sequence length="419" mass="47565">MNKFLKWSIALGFLIIGGYLIAQWQMKVQVIDFLNKKIPNHIDFAYDNLTVNLLKGNLHFNEIEVVSLGKQTSSCEIMVSAQQLSISGFSYWNLFINKSIHVKSLHLLRPDLKFKTCSTDNGDGNTNQANPIKLLKEIYIDEVVLNSGKVSILNAKEDKELLSVAAIDVQLNEITTNPEIITEYIPFRFSDYHITVNELNAPLGNFEQLHMGSITLNSSTIEVADIVLNTTLSKKALSQKIRVQRDHIDLQIPGIKITDHTYNRQNDTLQVNFATMSLNTPILEVYRDKSKLEDFTRKPLYAEMLRNLPFHINIDATTITEATIIYEENIPNEVKAGALSFEQLNASIDHLSNIKNTGDNVDINIESDLMGAGKFNLNWKFNVHDEHNRFVISGGLSNFKTERLNEFLTQTLEPKQQEP</sequence>
<reference evidence="1" key="2">
    <citation type="submission" date="2023-06" db="EMBL/GenBank/DDBJ databases">
        <authorList>
            <person name="Lucena T."/>
            <person name="Sun Q."/>
        </authorList>
    </citation>
    <scope>NUCLEOTIDE SEQUENCE</scope>
    <source>
        <strain evidence="1">CECT 8869</strain>
    </source>
</reference>
<organism evidence="1 2">
    <name type="scientific">Maribacter confluentis</name>
    <dbReference type="NCBI Taxonomy" id="1656093"/>
    <lineage>
        <taxon>Bacteria</taxon>
        <taxon>Pseudomonadati</taxon>
        <taxon>Bacteroidota</taxon>
        <taxon>Flavobacteriia</taxon>
        <taxon>Flavobacteriales</taxon>
        <taxon>Flavobacteriaceae</taxon>
        <taxon>Maribacter</taxon>
    </lineage>
</organism>